<reference evidence="2" key="1">
    <citation type="submission" date="2021-05" db="EMBL/GenBank/DDBJ databases">
        <authorList>
            <person name="Alioto T."/>
            <person name="Alioto T."/>
            <person name="Gomez Garrido J."/>
        </authorList>
    </citation>
    <scope>NUCLEOTIDE SEQUENCE</scope>
</reference>
<protein>
    <submittedName>
        <fullName evidence="2">(northern house mosquito) hypothetical protein</fullName>
    </submittedName>
</protein>
<dbReference type="AlphaFoldDB" id="A0A8D8JUT9"/>
<dbReference type="EMBL" id="HBUE01194135">
    <property type="protein sequence ID" value="CAG6526742.1"/>
    <property type="molecule type" value="Transcribed_RNA"/>
</dbReference>
<sequence length="105" mass="11224">MGRGSSHHSELAAGRFGASRQPGSPADCAGSTVLGHDAPAGQHRRLHRLLLVDSSRHQRGNYVPRQGKRPNAKLEAPPRGISRPGQFGGRIRNANPSSPRPNPAR</sequence>
<name>A0A8D8JUT9_CULPI</name>
<evidence type="ECO:0000313" key="2">
    <source>
        <dbReference type="EMBL" id="CAG6578458.1"/>
    </source>
</evidence>
<accession>A0A8D8JUT9</accession>
<dbReference type="EMBL" id="HBUE01300111">
    <property type="protein sequence ID" value="CAG6578458.1"/>
    <property type="molecule type" value="Transcribed_RNA"/>
</dbReference>
<proteinExistence type="predicted"/>
<organism evidence="2">
    <name type="scientific">Culex pipiens</name>
    <name type="common">House mosquito</name>
    <dbReference type="NCBI Taxonomy" id="7175"/>
    <lineage>
        <taxon>Eukaryota</taxon>
        <taxon>Metazoa</taxon>
        <taxon>Ecdysozoa</taxon>
        <taxon>Arthropoda</taxon>
        <taxon>Hexapoda</taxon>
        <taxon>Insecta</taxon>
        <taxon>Pterygota</taxon>
        <taxon>Neoptera</taxon>
        <taxon>Endopterygota</taxon>
        <taxon>Diptera</taxon>
        <taxon>Nematocera</taxon>
        <taxon>Culicoidea</taxon>
        <taxon>Culicidae</taxon>
        <taxon>Culicinae</taxon>
        <taxon>Culicini</taxon>
        <taxon>Culex</taxon>
        <taxon>Culex</taxon>
    </lineage>
</organism>
<feature type="region of interest" description="Disordered" evidence="1">
    <location>
        <begin position="1"/>
        <end position="105"/>
    </location>
</feature>
<evidence type="ECO:0000256" key="1">
    <source>
        <dbReference type="SAM" id="MobiDB-lite"/>
    </source>
</evidence>